<evidence type="ECO:0000313" key="1">
    <source>
        <dbReference type="EMBL" id="EKD24694.1"/>
    </source>
</evidence>
<sequence length="87" mass="10606">MGFTIRRTWDLNTNERMISFYKKELWASHILDKAKKQKHYNTKRYRKFVSFKFPSARRYVRLKAIISNAYRTNKKKYNTLAQLGKIV</sequence>
<comment type="caution">
    <text evidence="1">The sequence shown here is derived from an EMBL/GenBank/DDBJ whole genome shotgun (WGS) entry which is preliminary data.</text>
</comment>
<accession>K1YH81</accession>
<reference evidence="1" key="1">
    <citation type="journal article" date="2012" name="Science">
        <title>Fermentation, hydrogen, and sulfur metabolism in multiple uncultivated bacterial phyla.</title>
        <authorList>
            <person name="Wrighton K.C."/>
            <person name="Thomas B.C."/>
            <person name="Sharon I."/>
            <person name="Miller C.S."/>
            <person name="Castelle C.J."/>
            <person name="VerBerkmoes N.C."/>
            <person name="Wilkins M.J."/>
            <person name="Hettich R.L."/>
            <person name="Lipton M.S."/>
            <person name="Williams K.H."/>
            <person name="Long P.E."/>
            <person name="Banfield J.F."/>
        </authorList>
    </citation>
    <scope>NUCLEOTIDE SEQUENCE [LARGE SCALE GENOMIC DNA]</scope>
</reference>
<gene>
    <name evidence="1" type="ORF">ACD_80C00168G0005</name>
</gene>
<proteinExistence type="predicted"/>
<dbReference type="AlphaFoldDB" id="K1YH81"/>
<dbReference type="EMBL" id="AMFJ01036175">
    <property type="protein sequence ID" value="EKD24694.1"/>
    <property type="molecule type" value="Genomic_DNA"/>
</dbReference>
<protein>
    <submittedName>
        <fullName evidence="1">Uncharacterized protein</fullName>
    </submittedName>
</protein>
<name>K1YH81_9BACT</name>
<organism evidence="1">
    <name type="scientific">uncultured bacterium</name>
    <name type="common">gcode 4</name>
    <dbReference type="NCBI Taxonomy" id="1234023"/>
    <lineage>
        <taxon>Bacteria</taxon>
        <taxon>environmental samples</taxon>
    </lineage>
</organism>